<feature type="region of interest" description="Disordered" evidence="2">
    <location>
        <begin position="1279"/>
        <end position="1337"/>
    </location>
</feature>
<keyword evidence="3" id="KW-1133">Transmembrane helix</keyword>
<feature type="transmembrane region" description="Helical" evidence="3">
    <location>
        <begin position="620"/>
        <end position="645"/>
    </location>
</feature>
<keyword evidence="3" id="KW-0472">Membrane</keyword>
<dbReference type="NCBIfam" id="TIGR01760">
    <property type="entry name" value="tape_meas_TP901"/>
    <property type="match status" value="1"/>
</dbReference>
<reference evidence="6 7" key="1">
    <citation type="submission" date="2013-12" db="EMBL/GenBank/DDBJ databases">
        <authorList>
            <person name="Zelazny A."/>
            <person name="Olivier K."/>
            <person name="Holland S."/>
            <person name="Lenaerts A."/>
            <person name="Ordway D."/>
            <person name="DeGroote M.A."/>
            <person name="Parker T."/>
            <person name="Sizemore C."/>
            <person name="Tallon L.J."/>
            <person name="Sadzewicz L.K."/>
            <person name="Sengamalay N."/>
            <person name="Fraser C.M."/>
            <person name="Hine E."/>
            <person name="Shefchek K.A."/>
            <person name="Das S.P."/>
            <person name="Tettelin H."/>
        </authorList>
    </citation>
    <scope>NUCLEOTIDE SEQUENCE [LARGE SCALE GENOMIC DNA]</scope>
    <source>
        <strain evidence="6 7">1948</strain>
    </source>
</reference>
<comment type="caution">
    <text evidence="6">The sequence shown here is derived from an EMBL/GenBank/DDBJ whole genome shotgun (WGS) entry which is preliminary data.</text>
</comment>
<dbReference type="PANTHER" id="PTHR37813">
    <property type="entry name" value="FELS-2 PROPHAGE PROTEIN"/>
    <property type="match status" value="1"/>
</dbReference>
<dbReference type="InterPro" id="IPR058593">
    <property type="entry name" value="ARB_07466-like_C"/>
</dbReference>
<dbReference type="InterPro" id="IPR010090">
    <property type="entry name" value="Phage_tape_meas"/>
</dbReference>
<feature type="transmembrane region" description="Helical" evidence="3">
    <location>
        <begin position="586"/>
        <end position="608"/>
    </location>
</feature>
<feature type="domain" description="ARB-07466-like C-terminal" evidence="5">
    <location>
        <begin position="907"/>
        <end position="1013"/>
    </location>
</feature>
<sequence length="1337" mass="136249">MAVELSSGYVSATVRFDGVNRGISKLFDNVQKQAVSAGKRTGSAYAKALADEAKTAADQVKKISETVAKSRDKEADAAGKLKVALEKLNEAREAGTKGSKLTALSEAHASAMRKQQAAASELAKDLDAVARAQKRASDAQSAIDKSSKPIRNQVSKLLSGSSDAAGREGGLAGRRFGDSFSSALRTTGIVAAGTAVGNLAANAMTKAASLATSGVSAVVTKGLDFEKTMNTLSGVTGASADVMQRFRDTAKALGNDMTLSNTSAADAAQAMTELAKAGFSVDESITAAKGTLQLAAAAQVSAGQAAEIQANALQAFGLKADYASKAADVLSNAANASSAEITDVAFALQAGGSVARQTGVSLEDTAASIALLANNGIKGSDAGTLLKSALLKLSAPSDQASGALQELGVSAFDAQGNFVGMEALFGQLQAASKRMTPEMYAMNTALAFGSDAARLAGVAAKDGAAGFDKMRDAMNQEGSASKLAAAQNQGLPGVIERLKNAAETLAITLFEKIQGPLSSIGDGLTGFTNKMQDAFENPAVSQAAGNIGSALSTIGTAFGNVLSAVGPSLVSGLSDAVNLIVRFKDFLIPLVAGLAAYKTVMLAITVATKAWAAVQALLNIALTANPIGLIIAAIAGLVAGIVVLYKRNETFRNIVQATWTAIKNVIGAVWGWLSTTVFPALKTAFTAIGTGAMWLWNNAIKPAWNGIKEVIGLAWEVASDLFANWKRAMDLLGQGALWLWNNAISPAWEGIKTAISAAWRFVSPILDKFSEGWDALKSGISGASSAIKDAVTSAFSGLAAVIKAPLKVLGTFLAAIPSEVFGFQIPGADKLNSWGKSLQGFAAGGMVRGAGTGTSDSILAWLSNGEGVVTAKGMKNGGAGIVAALNSGWVPSAAYLHDMMRAPGYAQGLNPGADYLRSLVMKMWPQIKDIGGRRAEDGFGEHSSGNAIDIMIPGWDTPQGKALGDAVAAFIAKNASALGLDGFIWRQQSYGYGGSLTSGKQMPDRGSSTQNHMDHVHVMLGKGRGAGAAAVGLPTSSISLPSGGGSVSALGFGGSSGSAGSSGASPKQVREADDRINDLSNRLDVTEQELADLESNPKAKETTKQRKRDMVDKLKRDLQQAKDDRNALGSSGSGGGFGGGNNPYAKIAEGLAEIMPDAGGLADIGIGGLKESLLPPGFSDPTQWGLVQAGSTLLKFFGGLRNNSDGKPLLGEGGALFANIAGSAMTGSGSGIVDAIKTIIPAPFGSMDAAQLQGAPGDINPVIAGAQIPGTGFGDMGSAFSSGSAGPAQGGNGANVDQSINFNAPVGTGVDQAMQKSQSAQNQQWRQNFGTRTGPVG</sequence>
<name>A0A829QB14_9MYCO</name>
<evidence type="ECO:0000256" key="2">
    <source>
        <dbReference type="SAM" id="MobiDB-lite"/>
    </source>
</evidence>
<keyword evidence="3" id="KW-0812">Transmembrane</keyword>
<gene>
    <name evidence="6" type="ORF">I542_0433</name>
</gene>
<feature type="compositionally biased region" description="Basic and acidic residues" evidence="2">
    <location>
        <begin position="1095"/>
        <end position="1126"/>
    </location>
</feature>
<feature type="compositionally biased region" description="Gly residues" evidence="2">
    <location>
        <begin position="1131"/>
        <end position="1140"/>
    </location>
</feature>
<organism evidence="6 7">
    <name type="scientific">Mycobacteroides abscessus 1948</name>
    <dbReference type="NCBI Taxonomy" id="1299323"/>
    <lineage>
        <taxon>Bacteria</taxon>
        <taxon>Bacillati</taxon>
        <taxon>Actinomycetota</taxon>
        <taxon>Actinomycetes</taxon>
        <taxon>Mycobacteriales</taxon>
        <taxon>Mycobacteriaceae</taxon>
        <taxon>Mycobacteroides</taxon>
        <taxon>Mycobacteroides abscessus</taxon>
    </lineage>
</organism>
<feature type="region of interest" description="Disordered" evidence="2">
    <location>
        <begin position="1080"/>
        <end position="1140"/>
    </location>
</feature>
<evidence type="ECO:0000259" key="5">
    <source>
        <dbReference type="Pfam" id="PF26571"/>
    </source>
</evidence>
<evidence type="ECO:0000256" key="1">
    <source>
        <dbReference type="ARBA" id="ARBA00022612"/>
    </source>
</evidence>
<accession>A0A829QB14</accession>
<dbReference type="Pfam" id="PF26571">
    <property type="entry name" value="VldE"/>
    <property type="match status" value="1"/>
</dbReference>
<dbReference type="EMBL" id="JAOH01000002">
    <property type="protein sequence ID" value="EUA60302.1"/>
    <property type="molecule type" value="Genomic_DNA"/>
</dbReference>
<keyword evidence="1" id="KW-1188">Viral release from host cell</keyword>
<evidence type="ECO:0000256" key="3">
    <source>
        <dbReference type="SAM" id="Phobius"/>
    </source>
</evidence>
<dbReference type="Pfam" id="PF10145">
    <property type="entry name" value="PhageMin_Tail"/>
    <property type="match status" value="1"/>
</dbReference>
<evidence type="ECO:0000259" key="4">
    <source>
        <dbReference type="Pfam" id="PF10145"/>
    </source>
</evidence>
<evidence type="ECO:0000313" key="6">
    <source>
        <dbReference type="EMBL" id="EUA60302.1"/>
    </source>
</evidence>
<dbReference type="Proteomes" id="UP000021210">
    <property type="component" value="Unassembled WGS sequence"/>
</dbReference>
<evidence type="ECO:0000313" key="7">
    <source>
        <dbReference type="Proteomes" id="UP000021210"/>
    </source>
</evidence>
<dbReference type="PANTHER" id="PTHR37813:SF1">
    <property type="entry name" value="FELS-2 PROPHAGE PROTEIN"/>
    <property type="match status" value="1"/>
</dbReference>
<feature type="domain" description="Phage tail tape measure protein" evidence="4">
    <location>
        <begin position="247"/>
        <end position="449"/>
    </location>
</feature>
<proteinExistence type="predicted"/>
<feature type="compositionally biased region" description="Polar residues" evidence="2">
    <location>
        <begin position="1314"/>
        <end position="1331"/>
    </location>
</feature>
<protein>
    <submittedName>
        <fullName evidence="6">Phage tail tape measure protein, TP901 family, core region</fullName>
    </submittedName>
</protein>